<dbReference type="Proteomes" id="UP000196027">
    <property type="component" value="Chromosome"/>
</dbReference>
<evidence type="ECO:0000256" key="1">
    <source>
        <dbReference type="ARBA" id="ARBA00006484"/>
    </source>
</evidence>
<dbReference type="AlphaFoldDB" id="A0A1Y0IHW9"/>
<dbReference type="Pfam" id="PF00106">
    <property type="entry name" value="adh_short"/>
    <property type="match status" value="1"/>
</dbReference>
<dbReference type="RefSeq" id="WP_087463737.1">
    <property type="nucleotide sequence ID" value="NZ_CP021425.1"/>
</dbReference>
<keyword evidence="4" id="KW-1185">Reference proteome</keyword>
<dbReference type="GO" id="GO:0016491">
    <property type="term" value="F:oxidoreductase activity"/>
    <property type="evidence" value="ECO:0007669"/>
    <property type="project" value="UniProtKB-KW"/>
</dbReference>
<evidence type="ECO:0000313" key="3">
    <source>
        <dbReference type="EMBL" id="ARU59023.1"/>
    </source>
</evidence>
<proteinExistence type="inferred from homology"/>
<dbReference type="PRINTS" id="PR00081">
    <property type="entry name" value="GDHRDH"/>
</dbReference>
<dbReference type="SUPFAM" id="SSF51735">
    <property type="entry name" value="NAD(P)-binding Rossmann-fold domains"/>
    <property type="match status" value="1"/>
</dbReference>
<dbReference type="KEGG" id="ome:OLMES_5036"/>
<comment type="similarity">
    <text evidence="1">Belongs to the short-chain dehydrogenases/reductases (SDR) family.</text>
</comment>
<dbReference type="InterPro" id="IPR036291">
    <property type="entry name" value="NAD(P)-bd_dom_sf"/>
</dbReference>
<dbReference type="InterPro" id="IPR002347">
    <property type="entry name" value="SDR_fam"/>
</dbReference>
<dbReference type="PANTHER" id="PTHR42901:SF1">
    <property type="entry name" value="ALCOHOL DEHYDROGENASE"/>
    <property type="match status" value="1"/>
</dbReference>
<dbReference type="CDD" id="cd05233">
    <property type="entry name" value="SDR_c"/>
    <property type="match status" value="1"/>
</dbReference>
<evidence type="ECO:0000256" key="2">
    <source>
        <dbReference type="ARBA" id="ARBA00023002"/>
    </source>
</evidence>
<organism evidence="3 4">
    <name type="scientific">Oleiphilus messinensis</name>
    <dbReference type="NCBI Taxonomy" id="141451"/>
    <lineage>
        <taxon>Bacteria</taxon>
        <taxon>Pseudomonadati</taxon>
        <taxon>Pseudomonadota</taxon>
        <taxon>Gammaproteobacteria</taxon>
        <taxon>Oceanospirillales</taxon>
        <taxon>Oleiphilaceae</taxon>
        <taxon>Oleiphilus</taxon>
    </lineage>
</organism>
<dbReference type="PANTHER" id="PTHR42901">
    <property type="entry name" value="ALCOHOL DEHYDROGENASE"/>
    <property type="match status" value="1"/>
</dbReference>
<dbReference type="Gene3D" id="3.40.50.720">
    <property type="entry name" value="NAD(P)-binding Rossmann-like Domain"/>
    <property type="match status" value="1"/>
</dbReference>
<gene>
    <name evidence="3" type="ORF">OLMES_5036</name>
</gene>
<keyword evidence="2" id="KW-0560">Oxidoreductase</keyword>
<dbReference type="OrthoDB" id="9775296at2"/>
<evidence type="ECO:0000313" key="4">
    <source>
        <dbReference type="Proteomes" id="UP000196027"/>
    </source>
</evidence>
<protein>
    <submittedName>
        <fullName evidence="3">Oxidoreductase</fullName>
    </submittedName>
</protein>
<name>A0A1Y0IHW9_9GAMM</name>
<reference evidence="3 4" key="1">
    <citation type="submission" date="2017-05" db="EMBL/GenBank/DDBJ databases">
        <title>Genomic insights into alkan degradation activity of Oleiphilus messinensis.</title>
        <authorList>
            <person name="Kozyavkin S.A."/>
            <person name="Slesarev A.I."/>
            <person name="Golyshin P.N."/>
            <person name="Korzhenkov A."/>
            <person name="Golyshina O.N."/>
            <person name="Toshchakov S.V."/>
        </authorList>
    </citation>
    <scope>NUCLEOTIDE SEQUENCE [LARGE SCALE GENOMIC DNA]</scope>
    <source>
        <strain evidence="3 4">ME102</strain>
    </source>
</reference>
<sequence>MEFHGKKIVITGASPDFGQTLAILFAGLGAELYLSARSLEKAQITANLVKAQYPETKIHCFQANITKSDEITAFARAVHSITASVDILINNAALWLEGQVSEVDDASIVEAISSTATGSILVTKHFLPLLNNSNNPDIIFINSTASLPNNSHATCNEAFSAAKAAQSTFADRLRSRLKGSGVRIMTIYPPDFCNPSPLDAPKWDTPDRQYLSARNVFNGIQFALSQDRICSVDQIILSNNRSAKKLV</sequence>
<accession>A0A1Y0IHW9</accession>
<dbReference type="EMBL" id="CP021425">
    <property type="protein sequence ID" value="ARU59023.1"/>
    <property type="molecule type" value="Genomic_DNA"/>
</dbReference>